<evidence type="ECO:0000313" key="8">
    <source>
        <dbReference type="Proteomes" id="UP000248012"/>
    </source>
</evidence>
<dbReference type="GO" id="GO:0006515">
    <property type="term" value="P:protein quality control for misfolded or incompletely synthesized proteins"/>
    <property type="evidence" value="ECO:0007669"/>
    <property type="project" value="TreeGrafter"/>
</dbReference>
<dbReference type="OrthoDB" id="9806592at2"/>
<keyword evidence="4" id="KW-0378">Hydrolase</keyword>
<dbReference type="CDD" id="cd07016">
    <property type="entry name" value="S14_ClpP_1"/>
    <property type="match status" value="1"/>
</dbReference>
<organism evidence="7 8">
    <name type="scientific">Litorivita pollutaquae</name>
    <dbReference type="NCBI Taxonomy" id="2200892"/>
    <lineage>
        <taxon>Bacteria</taxon>
        <taxon>Pseudomonadati</taxon>
        <taxon>Pseudomonadota</taxon>
        <taxon>Alphaproteobacteria</taxon>
        <taxon>Rhodobacterales</taxon>
        <taxon>Paracoccaceae</taxon>
        <taxon>Litorivita</taxon>
    </lineage>
</organism>
<proteinExistence type="inferred from homology"/>
<evidence type="ECO:0000256" key="4">
    <source>
        <dbReference type="ARBA" id="ARBA00022801"/>
    </source>
</evidence>
<comment type="caution">
    <text evidence="7">The sequence shown here is derived from an EMBL/GenBank/DDBJ whole genome shotgun (WGS) entry which is preliminary data.</text>
</comment>
<dbReference type="PANTHER" id="PTHR10381:SF70">
    <property type="entry name" value="ATP-DEPENDENT CLP PROTEASE PROTEOLYTIC SUBUNIT"/>
    <property type="match status" value="1"/>
</dbReference>
<keyword evidence="2" id="KW-0963">Cytoplasm</keyword>
<dbReference type="PRINTS" id="PR00127">
    <property type="entry name" value="CLPPROTEASEP"/>
</dbReference>
<dbReference type="Proteomes" id="UP000248012">
    <property type="component" value="Unassembled WGS sequence"/>
</dbReference>
<accession>A0A2V4NAF6</accession>
<reference evidence="7 8" key="1">
    <citation type="submission" date="2018-05" db="EMBL/GenBank/DDBJ databases">
        <title>Oceanovita maritima gen. nov., sp. nov., a marine bacterium in the family Rhodobacteraceae isolated from surface seawater of Lundu port Xiamen, China.</title>
        <authorList>
            <person name="Hetharua B.H."/>
            <person name="Min D."/>
            <person name="Liao H."/>
            <person name="Tian Y."/>
        </authorList>
    </citation>
    <scope>NUCLEOTIDE SEQUENCE [LARGE SCALE GENOMIC DNA]</scope>
    <source>
        <strain evidence="7 8">FSX-11</strain>
    </source>
</reference>
<dbReference type="Gene3D" id="3.90.226.10">
    <property type="entry name" value="2-enoyl-CoA Hydratase, Chain A, domain 1"/>
    <property type="match status" value="1"/>
</dbReference>
<dbReference type="GO" id="GO:0004252">
    <property type="term" value="F:serine-type endopeptidase activity"/>
    <property type="evidence" value="ECO:0007669"/>
    <property type="project" value="InterPro"/>
</dbReference>
<evidence type="ECO:0000256" key="6">
    <source>
        <dbReference type="RuleBase" id="RU003567"/>
    </source>
</evidence>
<name>A0A2V4NAF6_9RHOB</name>
<dbReference type="InterPro" id="IPR029045">
    <property type="entry name" value="ClpP/crotonase-like_dom_sf"/>
</dbReference>
<dbReference type="RefSeq" id="WP_110796298.1">
    <property type="nucleotide sequence ID" value="NZ_KZ826486.1"/>
</dbReference>
<dbReference type="GO" id="GO:0009368">
    <property type="term" value="C:endopeptidase Clp complex"/>
    <property type="evidence" value="ECO:0007669"/>
    <property type="project" value="TreeGrafter"/>
</dbReference>
<protein>
    <recommendedName>
        <fullName evidence="6">ATP-dependent Clp protease proteolytic subunit</fullName>
    </recommendedName>
</protein>
<keyword evidence="8" id="KW-1185">Reference proteome</keyword>
<dbReference type="SUPFAM" id="SSF52096">
    <property type="entry name" value="ClpP/crotonase"/>
    <property type="match status" value="1"/>
</dbReference>
<dbReference type="GO" id="GO:0051117">
    <property type="term" value="F:ATPase binding"/>
    <property type="evidence" value="ECO:0007669"/>
    <property type="project" value="TreeGrafter"/>
</dbReference>
<dbReference type="Pfam" id="PF25209">
    <property type="entry name" value="Phage_capsid_4"/>
    <property type="match status" value="1"/>
</dbReference>
<evidence type="ECO:0000256" key="3">
    <source>
        <dbReference type="ARBA" id="ARBA00022670"/>
    </source>
</evidence>
<evidence type="ECO:0000313" key="7">
    <source>
        <dbReference type="EMBL" id="PYC47103.1"/>
    </source>
</evidence>
<gene>
    <name evidence="7" type="ORF">DI396_11100</name>
</gene>
<evidence type="ECO:0000256" key="2">
    <source>
        <dbReference type="ARBA" id="ARBA00022490"/>
    </source>
</evidence>
<dbReference type="PANTHER" id="PTHR10381">
    <property type="entry name" value="ATP-DEPENDENT CLP PROTEASE PROTEOLYTIC SUBUNIT"/>
    <property type="match status" value="1"/>
</dbReference>
<dbReference type="NCBIfam" id="NF045542">
    <property type="entry name" value="Clp_rel_HeadMat"/>
    <property type="match status" value="1"/>
</dbReference>
<dbReference type="Pfam" id="PF00574">
    <property type="entry name" value="CLP_protease"/>
    <property type="match status" value="1"/>
</dbReference>
<dbReference type="InterPro" id="IPR023562">
    <property type="entry name" value="ClpP/TepA"/>
</dbReference>
<keyword evidence="5" id="KW-0720">Serine protease</keyword>
<evidence type="ECO:0000256" key="5">
    <source>
        <dbReference type="ARBA" id="ARBA00022825"/>
    </source>
</evidence>
<dbReference type="AlphaFoldDB" id="A0A2V4NAF6"/>
<sequence>MTSLALGRTERPPMHLDHDYLELRLSGVVGIDFDAASVSDALQFSVGPLRLWLNSGGGIASEGSAIHALLSSYEGHKTVVVQGIAASAASVIMMAGDRIEMSAGSVLMIHDPSQDITNYRGTSQEHRRVAENLDTMSKAIAQIYSKRSGRPLSEVLQIMATESWFTPDEAVSAGFADAVITEGAQLPPAEFDYRAYAHSPLNLIQMSVRNRWVNNFCKKAIMAKQLIVETEAPAIKDPLPPSLMPIMSTADRTDPHKELKRIRALTNLAAQPLAQSVDALSRLDGWITEGVTPEAASSFIMEELAGLHGQNCGRLTDEVYYGKHSVGMSWDGGEGLSSKIADGIYSRVNREHKPTMGREFAGASLSEIADICLRKNGKSTSMASVASRVEMALHTTSDFPNILRDVGNMSLSNAYEAAQSAIKQTSREIAASNFRTLHSVKVSAGPDLEEVDEHGEFKSGTVEEGAATFAVKTYGKIFGITRQAIVNDDLDVFSNMFPILGQGAANTEAKLFAGLLEENGGAGPKMFDGKTLFHVDHGNIGQGATSLSVASLGVARVAMRRQTGIAGEAINVVPTFLVVPPELETLAEQVLTEIAASEVAHANPFAGKLKLLVEPRLTSQTSWYLSAAPGAPDGLQHAYLDGVSGPQLFTREGFEVDGIEYKIRMDFGAGFTDHRGWFMSPSA</sequence>
<dbReference type="GO" id="GO:0004176">
    <property type="term" value="F:ATP-dependent peptidase activity"/>
    <property type="evidence" value="ECO:0007669"/>
    <property type="project" value="InterPro"/>
</dbReference>
<evidence type="ECO:0000256" key="1">
    <source>
        <dbReference type="ARBA" id="ARBA00007039"/>
    </source>
</evidence>
<comment type="similarity">
    <text evidence="1 6">Belongs to the peptidase S14 family.</text>
</comment>
<keyword evidence="3" id="KW-0645">Protease</keyword>
<dbReference type="EMBL" id="QFVT01000007">
    <property type="protein sequence ID" value="PYC47103.1"/>
    <property type="molecule type" value="Genomic_DNA"/>
</dbReference>
<dbReference type="InterPro" id="IPR001907">
    <property type="entry name" value="ClpP"/>
</dbReference>